<keyword evidence="3" id="KW-1185">Reference proteome</keyword>
<gene>
    <name evidence="2" type="ORF">H5410_054417</name>
</gene>
<proteinExistence type="predicted"/>
<dbReference type="AlphaFoldDB" id="A0A9J5WEV5"/>
<name>A0A9J5WEV5_SOLCO</name>
<dbReference type="EMBL" id="JACXVP010000011">
    <property type="protein sequence ID" value="KAG5574283.1"/>
    <property type="molecule type" value="Genomic_DNA"/>
</dbReference>
<organism evidence="2 3">
    <name type="scientific">Solanum commersonii</name>
    <name type="common">Commerson's wild potato</name>
    <name type="synonym">Commerson's nightshade</name>
    <dbReference type="NCBI Taxonomy" id="4109"/>
    <lineage>
        <taxon>Eukaryota</taxon>
        <taxon>Viridiplantae</taxon>
        <taxon>Streptophyta</taxon>
        <taxon>Embryophyta</taxon>
        <taxon>Tracheophyta</taxon>
        <taxon>Spermatophyta</taxon>
        <taxon>Magnoliopsida</taxon>
        <taxon>eudicotyledons</taxon>
        <taxon>Gunneridae</taxon>
        <taxon>Pentapetalae</taxon>
        <taxon>asterids</taxon>
        <taxon>lamiids</taxon>
        <taxon>Solanales</taxon>
        <taxon>Solanaceae</taxon>
        <taxon>Solanoideae</taxon>
        <taxon>Solaneae</taxon>
        <taxon>Solanum</taxon>
    </lineage>
</organism>
<feature type="compositionally biased region" description="Basic and acidic residues" evidence="1">
    <location>
        <begin position="112"/>
        <end position="121"/>
    </location>
</feature>
<evidence type="ECO:0000313" key="2">
    <source>
        <dbReference type="EMBL" id="KAG5574283.1"/>
    </source>
</evidence>
<reference evidence="2 3" key="1">
    <citation type="submission" date="2020-09" db="EMBL/GenBank/DDBJ databases">
        <title>De no assembly of potato wild relative species, Solanum commersonii.</title>
        <authorList>
            <person name="Cho K."/>
        </authorList>
    </citation>
    <scope>NUCLEOTIDE SEQUENCE [LARGE SCALE GENOMIC DNA]</scope>
    <source>
        <strain evidence="2">LZ3.2</strain>
        <tissue evidence="2">Leaf</tissue>
    </source>
</reference>
<sequence length="196" mass="22713">MDFFVLRSKEESREDCKLMCHSECPHKWHQLGSLVCTFFCNLISRLLGLFKNVVGCVLHHPNVVHCWTTTPVPQYFREFKQHRSLEAWHAVQGTRNQVDYYAQCCERRSPRRQWQEARRGDPSSPFSFVARRSSKGDAMTTKADRQEARKARKASPFISSSSDLFPSSSSSSSDFRVTSTFVLTFVLFFLIQVLDF</sequence>
<protein>
    <submittedName>
        <fullName evidence="2">Uncharacterized protein</fullName>
    </submittedName>
</protein>
<feature type="compositionally biased region" description="Low complexity" evidence="1">
    <location>
        <begin position="155"/>
        <end position="174"/>
    </location>
</feature>
<feature type="region of interest" description="Disordered" evidence="1">
    <location>
        <begin position="112"/>
        <end position="174"/>
    </location>
</feature>
<evidence type="ECO:0000313" key="3">
    <source>
        <dbReference type="Proteomes" id="UP000824120"/>
    </source>
</evidence>
<comment type="caution">
    <text evidence="2">The sequence shown here is derived from an EMBL/GenBank/DDBJ whole genome shotgun (WGS) entry which is preliminary data.</text>
</comment>
<evidence type="ECO:0000256" key="1">
    <source>
        <dbReference type="SAM" id="MobiDB-lite"/>
    </source>
</evidence>
<accession>A0A9J5WEV5</accession>
<dbReference type="Proteomes" id="UP000824120">
    <property type="component" value="Chromosome 11"/>
</dbReference>